<dbReference type="PATRIC" id="fig|1260221.3.peg.1529"/>
<dbReference type="EMBL" id="FO203526">
    <property type="protein sequence ID" value="CCO57715.1"/>
    <property type="molecule type" value="Genomic_DNA"/>
</dbReference>
<sequence>MFRNQVGFIKGIKNTMIIYPKQGHKNFIGFIFNLRSGNIPILTHDDMLVLLHDRSLLRSKVCGGDKKNRYLIDQIDPFRGQAYLLFSRPFEEWHEFIANYFINENLSRITATV</sequence>
<proteinExistence type="predicted"/>
<dbReference type="STRING" id="28173.VIBNI_A1599"/>
<evidence type="ECO:0000313" key="1">
    <source>
        <dbReference type="EMBL" id="CCO57715.1"/>
    </source>
</evidence>
<name>U4JXR0_9VIBR</name>
<dbReference type="KEGG" id="vni:VIBNI_A1599"/>
<accession>U4JXR0</accession>
<organism evidence="1 2">
    <name type="scientific">Vibrio nigripulchritudo</name>
    <dbReference type="NCBI Taxonomy" id="28173"/>
    <lineage>
        <taxon>Bacteria</taxon>
        <taxon>Pseudomonadati</taxon>
        <taxon>Pseudomonadota</taxon>
        <taxon>Gammaproteobacteria</taxon>
        <taxon>Vibrionales</taxon>
        <taxon>Vibrionaceae</taxon>
        <taxon>Vibrio</taxon>
    </lineage>
</organism>
<dbReference type="AlphaFoldDB" id="U4JXR0"/>
<protein>
    <submittedName>
        <fullName evidence="1">Uncharacterized protein</fullName>
    </submittedName>
</protein>
<keyword evidence="2" id="KW-1185">Reference proteome</keyword>
<gene>
    <name evidence="1" type="ORF">VIBNI_A1599</name>
</gene>
<dbReference type="Proteomes" id="UP000016895">
    <property type="component" value="Chromosome 1"/>
</dbReference>
<evidence type="ECO:0000313" key="2">
    <source>
        <dbReference type="Proteomes" id="UP000016895"/>
    </source>
</evidence>
<reference evidence="1 2" key="1">
    <citation type="journal article" date="2013" name="ISME J.">
        <title>Comparative genomics of pathogenic lineages of Vibrio nigripulchritudo identifies virulence-associated traits.</title>
        <authorList>
            <person name="Goudenege D."/>
            <person name="Labreuche Y."/>
            <person name="Krin E."/>
            <person name="Ansquer D."/>
            <person name="Mangenot S."/>
            <person name="Calteau A."/>
            <person name="Medigue C."/>
            <person name="Mazel D."/>
            <person name="Polz M.F."/>
            <person name="Le Roux F."/>
        </authorList>
    </citation>
    <scope>NUCLEOTIDE SEQUENCE [LARGE SCALE GENOMIC DNA]</scope>
    <source>
        <strain evidence="2">SnF1</strain>
    </source>
</reference>